<feature type="compositionally biased region" description="Pro residues" evidence="1">
    <location>
        <begin position="34"/>
        <end position="61"/>
    </location>
</feature>
<dbReference type="AlphaFoldDB" id="A0A921ZW91"/>
<dbReference type="Proteomes" id="UP000791440">
    <property type="component" value="Unassembled WGS sequence"/>
</dbReference>
<accession>A0A921ZW91</accession>
<organism evidence="3 4">
    <name type="scientific">Manduca sexta</name>
    <name type="common">Tobacco hawkmoth</name>
    <name type="synonym">Tobacco hornworm</name>
    <dbReference type="NCBI Taxonomy" id="7130"/>
    <lineage>
        <taxon>Eukaryota</taxon>
        <taxon>Metazoa</taxon>
        <taxon>Ecdysozoa</taxon>
        <taxon>Arthropoda</taxon>
        <taxon>Hexapoda</taxon>
        <taxon>Insecta</taxon>
        <taxon>Pterygota</taxon>
        <taxon>Neoptera</taxon>
        <taxon>Endopterygota</taxon>
        <taxon>Lepidoptera</taxon>
        <taxon>Glossata</taxon>
        <taxon>Ditrysia</taxon>
        <taxon>Bombycoidea</taxon>
        <taxon>Sphingidae</taxon>
        <taxon>Sphinginae</taxon>
        <taxon>Sphingini</taxon>
        <taxon>Manduca</taxon>
    </lineage>
</organism>
<protein>
    <submittedName>
        <fullName evidence="3">Uncharacterized protein</fullName>
    </submittedName>
</protein>
<keyword evidence="2" id="KW-0732">Signal</keyword>
<evidence type="ECO:0000256" key="2">
    <source>
        <dbReference type="SAM" id="SignalP"/>
    </source>
</evidence>
<proteinExistence type="predicted"/>
<keyword evidence="4" id="KW-1185">Reference proteome</keyword>
<evidence type="ECO:0000313" key="4">
    <source>
        <dbReference type="Proteomes" id="UP000791440"/>
    </source>
</evidence>
<reference evidence="3" key="1">
    <citation type="journal article" date="2016" name="Insect Biochem. Mol. Biol.">
        <title>Multifaceted biological insights from a draft genome sequence of the tobacco hornworm moth, Manduca sexta.</title>
        <authorList>
            <person name="Kanost M.R."/>
            <person name="Arrese E.L."/>
            <person name="Cao X."/>
            <person name="Chen Y.R."/>
            <person name="Chellapilla S."/>
            <person name="Goldsmith M.R."/>
            <person name="Grosse-Wilde E."/>
            <person name="Heckel D.G."/>
            <person name="Herndon N."/>
            <person name="Jiang H."/>
            <person name="Papanicolaou A."/>
            <person name="Qu J."/>
            <person name="Soulages J.L."/>
            <person name="Vogel H."/>
            <person name="Walters J."/>
            <person name="Waterhouse R.M."/>
            <person name="Ahn S.J."/>
            <person name="Almeida F.C."/>
            <person name="An C."/>
            <person name="Aqrawi P."/>
            <person name="Bretschneider A."/>
            <person name="Bryant W.B."/>
            <person name="Bucks S."/>
            <person name="Chao H."/>
            <person name="Chevignon G."/>
            <person name="Christen J.M."/>
            <person name="Clarke D.F."/>
            <person name="Dittmer N.T."/>
            <person name="Ferguson L.C.F."/>
            <person name="Garavelou S."/>
            <person name="Gordon K.H.J."/>
            <person name="Gunaratna R.T."/>
            <person name="Han Y."/>
            <person name="Hauser F."/>
            <person name="He Y."/>
            <person name="Heidel-Fischer H."/>
            <person name="Hirsh A."/>
            <person name="Hu Y."/>
            <person name="Jiang H."/>
            <person name="Kalra D."/>
            <person name="Klinner C."/>
            <person name="Konig C."/>
            <person name="Kovar C."/>
            <person name="Kroll A.R."/>
            <person name="Kuwar S.S."/>
            <person name="Lee S.L."/>
            <person name="Lehman R."/>
            <person name="Li K."/>
            <person name="Li Z."/>
            <person name="Liang H."/>
            <person name="Lovelace S."/>
            <person name="Lu Z."/>
            <person name="Mansfield J.H."/>
            <person name="McCulloch K.J."/>
            <person name="Mathew T."/>
            <person name="Morton B."/>
            <person name="Muzny D.M."/>
            <person name="Neunemann D."/>
            <person name="Ongeri F."/>
            <person name="Pauchet Y."/>
            <person name="Pu L.L."/>
            <person name="Pyrousis I."/>
            <person name="Rao X.J."/>
            <person name="Redding A."/>
            <person name="Roesel C."/>
            <person name="Sanchez-Gracia A."/>
            <person name="Schaack S."/>
            <person name="Shukla A."/>
            <person name="Tetreau G."/>
            <person name="Wang Y."/>
            <person name="Xiong G.H."/>
            <person name="Traut W."/>
            <person name="Walsh T.K."/>
            <person name="Worley K.C."/>
            <person name="Wu D."/>
            <person name="Wu W."/>
            <person name="Wu Y.Q."/>
            <person name="Zhang X."/>
            <person name="Zou Z."/>
            <person name="Zucker H."/>
            <person name="Briscoe A.D."/>
            <person name="Burmester T."/>
            <person name="Clem R.J."/>
            <person name="Feyereisen R."/>
            <person name="Grimmelikhuijzen C.J.P."/>
            <person name="Hamodrakas S.J."/>
            <person name="Hansson B.S."/>
            <person name="Huguet E."/>
            <person name="Jermiin L.S."/>
            <person name="Lan Q."/>
            <person name="Lehman H.K."/>
            <person name="Lorenzen M."/>
            <person name="Merzendorfer H."/>
            <person name="Michalopoulos I."/>
            <person name="Morton D.B."/>
            <person name="Muthukrishnan S."/>
            <person name="Oakeshott J.G."/>
            <person name="Palmer W."/>
            <person name="Park Y."/>
            <person name="Passarelli A.L."/>
            <person name="Rozas J."/>
            <person name="Schwartz L.M."/>
            <person name="Smith W."/>
            <person name="Southgate A."/>
            <person name="Vilcinskas A."/>
            <person name="Vogt R."/>
            <person name="Wang P."/>
            <person name="Werren J."/>
            <person name="Yu X.Q."/>
            <person name="Zhou J.J."/>
            <person name="Brown S.J."/>
            <person name="Scherer S.E."/>
            <person name="Richards S."/>
            <person name="Blissard G.W."/>
        </authorList>
    </citation>
    <scope>NUCLEOTIDE SEQUENCE</scope>
</reference>
<feature type="chain" id="PRO_5037253336" evidence="2">
    <location>
        <begin position="17"/>
        <end position="79"/>
    </location>
</feature>
<sequence length="79" mass="9035">MMRLIFFAAFLQCTICQQYQQKVAPGVPPQNYQQPPPPPSPQQPPPPPAPQQQQPPPPPPQQEVYEVEKFFCLFMFLGQ</sequence>
<dbReference type="EMBL" id="JH669165">
    <property type="protein sequence ID" value="KAG6464438.1"/>
    <property type="molecule type" value="Genomic_DNA"/>
</dbReference>
<evidence type="ECO:0000313" key="3">
    <source>
        <dbReference type="EMBL" id="KAG6464438.1"/>
    </source>
</evidence>
<feature type="region of interest" description="Disordered" evidence="1">
    <location>
        <begin position="26"/>
        <end position="62"/>
    </location>
</feature>
<evidence type="ECO:0000256" key="1">
    <source>
        <dbReference type="SAM" id="MobiDB-lite"/>
    </source>
</evidence>
<name>A0A921ZW91_MANSE</name>
<reference evidence="3" key="2">
    <citation type="submission" date="2020-12" db="EMBL/GenBank/DDBJ databases">
        <authorList>
            <person name="Kanost M."/>
        </authorList>
    </citation>
    <scope>NUCLEOTIDE SEQUENCE</scope>
</reference>
<gene>
    <name evidence="3" type="ORF">O3G_MSEX014506</name>
</gene>
<comment type="caution">
    <text evidence="3">The sequence shown here is derived from an EMBL/GenBank/DDBJ whole genome shotgun (WGS) entry which is preliminary data.</text>
</comment>
<feature type="signal peptide" evidence="2">
    <location>
        <begin position="1"/>
        <end position="16"/>
    </location>
</feature>